<proteinExistence type="predicted"/>
<evidence type="ECO:0000256" key="1">
    <source>
        <dbReference type="SAM" id="MobiDB-lite"/>
    </source>
</evidence>
<evidence type="ECO:0000313" key="3">
    <source>
        <dbReference type="Proteomes" id="UP000005206"/>
    </source>
</evidence>
<gene>
    <name evidence="2" type="ORF">NECHADRAFT_84275</name>
</gene>
<evidence type="ECO:0000313" key="2">
    <source>
        <dbReference type="EMBL" id="EEU42735.1"/>
    </source>
</evidence>
<dbReference type="RefSeq" id="XP_003048448.1">
    <property type="nucleotide sequence ID" value="XM_003048402.1"/>
</dbReference>
<organism evidence="2 3">
    <name type="scientific">Fusarium vanettenii (strain ATCC MYA-4622 / CBS 123669 / FGSC 9596 / NRRL 45880 / 77-13-4)</name>
    <name type="common">Fusarium solani subsp. pisi</name>
    <dbReference type="NCBI Taxonomy" id="660122"/>
    <lineage>
        <taxon>Eukaryota</taxon>
        <taxon>Fungi</taxon>
        <taxon>Dikarya</taxon>
        <taxon>Ascomycota</taxon>
        <taxon>Pezizomycotina</taxon>
        <taxon>Sordariomycetes</taxon>
        <taxon>Hypocreomycetidae</taxon>
        <taxon>Hypocreales</taxon>
        <taxon>Nectriaceae</taxon>
        <taxon>Fusarium</taxon>
        <taxon>Fusarium solani species complex</taxon>
        <taxon>Fusarium vanettenii</taxon>
    </lineage>
</organism>
<dbReference type="GeneID" id="9667711"/>
<reference evidence="2 3" key="1">
    <citation type="journal article" date="2009" name="PLoS Genet.">
        <title>The genome of Nectria haematococca: contribution of supernumerary chromosomes to gene expansion.</title>
        <authorList>
            <person name="Coleman J.J."/>
            <person name="Rounsley S.D."/>
            <person name="Rodriguez-Carres M."/>
            <person name="Kuo A."/>
            <person name="Wasmann C.C."/>
            <person name="Grimwood J."/>
            <person name="Schmutz J."/>
            <person name="Taga M."/>
            <person name="White G.J."/>
            <person name="Zhou S."/>
            <person name="Schwartz D.C."/>
            <person name="Freitag M."/>
            <person name="Ma L.J."/>
            <person name="Danchin E.G."/>
            <person name="Henrissat B."/>
            <person name="Coutinho P.M."/>
            <person name="Nelson D.R."/>
            <person name="Straney D."/>
            <person name="Napoli C.A."/>
            <person name="Barker B.M."/>
            <person name="Gribskov M."/>
            <person name="Rep M."/>
            <person name="Kroken S."/>
            <person name="Molnar I."/>
            <person name="Rensing C."/>
            <person name="Kennell J.C."/>
            <person name="Zamora J."/>
            <person name="Farman M.L."/>
            <person name="Selker E.U."/>
            <person name="Salamov A."/>
            <person name="Shapiro H."/>
            <person name="Pangilinan J."/>
            <person name="Lindquist E."/>
            <person name="Lamers C."/>
            <person name="Grigoriev I.V."/>
            <person name="Geiser D.M."/>
            <person name="Covert S.F."/>
            <person name="Temporini E."/>
            <person name="Vanetten H.D."/>
        </authorList>
    </citation>
    <scope>NUCLEOTIDE SEQUENCE [LARGE SCALE GENOMIC DNA]</scope>
    <source>
        <strain evidence="3">ATCC MYA-4622 / CBS 123669 / FGSC 9596 / NRRL 45880 / 77-13-4</strain>
    </source>
</reference>
<dbReference type="VEuPathDB" id="FungiDB:NECHADRAFT_84275"/>
<feature type="compositionally biased region" description="Basic and acidic residues" evidence="1">
    <location>
        <begin position="51"/>
        <end position="66"/>
    </location>
</feature>
<dbReference type="OrthoDB" id="2832284at2759"/>
<dbReference type="AlphaFoldDB" id="C7Z072"/>
<accession>C7Z072</accession>
<sequence>MECHVWGKEFKRKGHLTSHLTRPNPLAAAPVADNFLHGLSRACEIKATLPGERRQDPQTEGHDGSRMNEPAAEEDESLKELRVDDMSQNFNLGQFDDESVAIDALCFFAIQFAGLSQGLKMSAQRLVYGSNYPFTPPQAVERVTKQADAELRRCFSEAKVQGVCHANIASVLE</sequence>
<dbReference type="EMBL" id="GG698904">
    <property type="protein sequence ID" value="EEU42735.1"/>
    <property type="molecule type" value="Genomic_DNA"/>
</dbReference>
<keyword evidence="3" id="KW-1185">Reference proteome</keyword>
<dbReference type="HOGENOM" id="CLU_1548017_0_0_1"/>
<protein>
    <submittedName>
        <fullName evidence="2">Uncharacterized protein</fullName>
    </submittedName>
</protein>
<name>C7Z072_FUSV7</name>
<dbReference type="KEGG" id="nhe:NECHADRAFT_84275"/>
<dbReference type="Proteomes" id="UP000005206">
    <property type="component" value="Chromosome 8"/>
</dbReference>
<feature type="region of interest" description="Disordered" evidence="1">
    <location>
        <begin position="47"/>
        <end position="77"/>
    </location>
</feature>
<dbReference type="InParanoid" id="C7Z072"/>